<name>A0A2A7BMN1_9BACI</name>
<dbReference type="EMBL" id="NVPQ01000067">
    <property type="protein sequence ID" value="PDY38436.1"/>
    <property type="molecule type" value="Genomic_DNA"/>
</dbReference>
<evidence type="ECO:0000313" key="2">
    <source>
        <dbReference type="Proteomes" id="UP000220111"/>
    </source>
</evidence>
<accession>A0A2A7BMN1</accession>
<proteinExistence type="predicted"/>
<reference evidence="1 2" key="1">
    <citation type="submission" date="2017-09" db="EMBL/GenBank/DDBJ databases">
        <title>Large-scale bioinformatics analysis of Bacillus genomes uncovers conserved roles of natural products in bacterial physiology.</title>
        <authorList>
            <consortium name="Agbiome Team Llc"/>
            <person name="Bleich R.M."/>
            <person name="Grubbs K.J."/>
            <person name="Santa Maria K.C."/>
            <person name="Allen S.E."/>
            <person name="Farag S."/>
            <person name="Shank E.A."/>
            <person name="Bowers A."/>
        </authorList>
    </citation>
    <scope>NUCLEOTIDE SEQUENCE [LARGE SCALE GENOMIC DNA]</scope>
    <source>
        <strain evidence="1 2">AFS098222</strain>
    </source>
</reference>
<organism evidence="1 2">
    <name type="scientific">Bacillus wiedmannii</name>
    <dbReference type="NCBI Taxonomy" id="1890302"/>
    <lineage>
        <taxon>Bacteria</taxon>
        <taxon>Bacillati</taxon>
        <taxon>Bacillota</taxon>
        <taxon>Bacilli</taxon>
        <taxon>Bacillales</taxon>
        <taxon>Bacillaceae</taxon>
        <taxon>Bacillus</taxon>
        <taxon>Bacillus cereus group</taxon>
    </lineage>
</organism>
<gene>
    <name evidence="1" type="ORF">COO17_21125</name>
</gene>
<dbReference type="Proteomes" id="UP000220111">
    <property type="component" value="Unassembled WGS sequence"/>
</dbReference>
<dbReference type="AlphaFoldDB" id="A0A2A7BMN1"/>
<sequence length="308" mass="35529">MTQRLDIFYSDDCNKEEINTSIRADECRIFVPKYIQLVIDFRLDSQTVNTPNISIVEIDDAKVVFSRTLSGSNTVDQAFVPASNEDKKYLFTIKNMSEDAYRFKCKENSRNVYEMGFDDTHGDKDYNDVIAYLKLVPKPLPLKDKDIVFFRHRKGTFINTDHGTGPSVKMNYEANYDTHISDEGWRIERAEGSGPLMHGDEIFLRTWSKYYLNTHRKETDNGWEQVVEVLSEANFNPDESNELWIIEKALGSGPVNYGDAVFIKSRINYYLTSDGKDKHPVTVLLEPDTTICHSNEIWFVEGDLLLDN</sequence>
<comment type="caution">
    <text evidence="1">The sequence shown here is derived from an EMBL/GenBank/DDBJ whole genome shotgun (WGS) entry which is preliminary data.</text>
</comment>
<dbReference type="RefSeq" id="WP_097815795.1">
    <property type="nucleotide sequence ID" value="NZ_NVPQ01000067.1"/>
</dbReference>
<protein>
    <submittedName>
        <fullName evidence="1">Uncharacterized protein</fullName>
    </submittedName>
</protein>
<evidence type="ECO:0000313" key="1">
    <source>
        <dbReference type="EMBL" id="PDY38436.1"/>
    </source>
</evidence>